<gene>
    <name evidence="1" type="ORF">AZI98_07440</name>
</gene>
<name>A0A165Y1T1_9BACI</name>
<protein>
    <submittedName>
        <fullName evidence="1">Uncharacterized protein</fullName>
    </submittedName>
</protein>
<proteinExistence type="predicted"/>
<reference evidence="1 2" key="1">
    <citation type="submission" date="2016-04" db="EMBL/GenBank/DDBJ databases">
        <title>Draft genome sequence of Aeribacillus pallidus 8m3 from petroleum reservoir.</title>
        <authorList>
            <person name="Poltaraus A.B."/>
            <person name="Nazina T.N."/>
            <person name="Tourova T.P."/>
            <person name="Malakho S.M."/>
            <person name="Korshunova A.V."/>
            <person name="Sokolova D.S."/>
        </authorList>
    </citation>
    <scope>NUCLEOTIDE SEQUENCE [LARGE SCALE GENOMIC DNA]</scope>
    <source>
        <strain evidence="1 2">8m3</strain>
    </source>
</reference>
<evidence type="ECO:0000313" key="1">
    <source>
        <dbReference type="EMBL" id="KZN96635.1"/>
    </source>
</evidence>
<accession>A0A165Y1T1</accession>
<keyword evidence="2" id="KW-1185">Reference proteome</keyword>
<evidence type="ECO:0000313" key="2">
    <source>
        <dbReference type="Proteomes" id="UP000076476"/>
    </source>
</evidence>
<comment type="caution">
    <text evidence="1">The sequence shown here is derived from an EMBL/GenBank/DDBJ whole genome shotgun (WGS) entry which is preliminary data.</text>
</comment>
<dbReference type="OrthoDB" id="2971900at2"/>
<organism evidence="1 2">
    <name type="scientific">Aeribacillus pallidus</name>
    <dbReference type="NCBI Taxonomy" id="33936"/>
    <lineage>
        <taxon>Bacteria</taxon>
        <taxon>Bacillati</taxon>
        <taxon>Bacillota</taxon>
        <taxon>Bacilli</taxon>
        <taxon>Bacillales</taxon>
        <taxon>Bacillaceae</taxon>
        <taxon>Aeribacillus</taxon>
    </lineage>
</organism>
<dbReference type="AlphaFoldDB" id="A0A165Y1T1"/>
<sequence length="674" mass="80364">MYKRIERFQTKAFSFNEEIEQIFDYYLQLFLKEFEYTLFKTYMQEICMPDIEVQLNKYYIANHLSDKLNLIPNSLTVSQVMEILDSIITYKLEECLTIKVPFEKLTNSNTKKKARELTIKFSEYVTSKNSDDINLKNYIHDLDLEFSNNISKGIDKDNPYFKRPEYFLLYRIRNNICKRINQRQYSIKHIDNYRKQLNSKFINLLYETIIEDQLVKLDLSYKKEIFRCILEELENDYLMHFRLGRTVEEGNSIQIELKNLLLENNITKKIEHAMLNKFILTIEHYEIEKIANSIRELDEVFKDYTKEITARFGEDKVNSRLPWDKEKIRMLFLGVIFAKNSPNINQLIATAYEKISIEKKQKLIEDLKNNFLTDVNYTVAVNINDLAVKNEYFDVRLGDIEFISNELFTGWQYEKYPKDTIRRTLLDSNSRDNSAWVLVHNIECAFGDTEKAVSIAKEKVLDLLNILYYFISKEQEVNYKLNHFFIVHNEKSGNLTWHNERVPWNEPKIIDDLDTGLIEFLNKNLAKLSKWNLDMAFKKFIEFCKTESLTRKVQLEKEIIKQLFGSEQSIEYLAACSAIIIAGSNYKKSDVNYREMRLWLYEDFKELLLIADDTNYLALKERIYERFKVFVKNIISTILFNMATLENHEKYTVEDILKWILFINKDSDSVWGDQ</sequence>
<dbReference type="EMBL" id="LWBR01000017">
    <property type="protein sequence ID" value="KZN96635.1"/>
    <property type="molecule type" value="Genomic_DNA"/>
</dbReference>
<dbReference type="Proteomes" id="UP000076476">
    <property type="component" value="Unassembled WGS sequence"/>
</dbReference>